<proteinExistence type="predicted"/>
<evidence type="ECO:0008006" key="3">
    <source>
        <dbReference type="Google" id="ProtNLM"/>
    </source>
</evidence>
<evidence type="ECO:0000313" key="2">
    <source>
        <dbReference type="Proteomes" id="UP001597251"/>
    </source>
</evidence>
<dbReference type="InterPro" id="IPR013320">
    <property type="entry name" value="ConA-like_dom_sf"/>
</dbReference>
<dbReference type="RefSeq" id="WP_125676750.1">
    <property type="nucleotide sequence ID" value="NZ_JBHTOI010000044.1"/>
</dbReference>
<accession>A0ABW4BVH1</accession>
<sequence>MNKNVKLRYIWVISTVILIGIFLNNSQNVYAVDEYNDPTDNAPTGLNFSDYFMKGNVSTNSANTTTYKNGNTSIVQVTGTTKKQQGYVWSNPDSLNYLNLKERQTLSMWIYLGHTDAPADGLAFVLQNYGSDAAARTKSGGQAIGQTMGVWGDDDNYQSSTTPSEIAAKGIQNSWALEFDTFANNLNTGAGLFKDGLATDASYVGNSSFDSLINVGDGDSHIAYNYPGDPGTYVQQSDSTARVEKPGIFGSTYTNVQTYWYSMIHNGLVKTPDKSSNNLKLSNGMWHHVVVSYLPPDAGSTIGHLSYIFDDKVKSQNSSSIPEVKEPVSRSNIDIDTSEFYKNSKQQFSKDVGKVLWGFTGTTGVSYARNMVVFESIPSLVEGSASATIYDDSQAGKELTTSDDSVYNGDNMRFVYNVKRDSGEMDWKGINATINLPDNMTYNGGTIAYSDGTTENIGATDLSSGAFTKTLKDLLKSGDPNSATITINGVTNSSTPASDKTVASTTADFDGTDLIKNVDMQGFTIKATTMKLTPDIIDLDIGSKPSIAATATASYADTSVVMNNSKVTAHYKINDGTEKTQSLSNGSDGKVSINISKTDLNDGANTVVAYVTDTDGNRSNSVTYTINKPTPAPILIDADSEMSFRTVHSNGKNQTVKRNGSWKVNVVDNDGNSNWKLDATAVQDSSSDTFDGDLLYVDNTGVTQSILNGSIIQIADKSTFPSNYISDGTTYQIANTWDNDDGMLLKSNADAKAGNYKYDVTWDLTDSI</sequence>
<name>A0ABW4BVH1_9LACO</name>
<dbReference type="SUPFAM" id="SSF49899">
    <property type="entry name" value="Concanavalin A-like lectins/glucanases"/>
    <property type="match status" value="1"/>
</dbReference>
<dbReference type="EMBL" id="JBHTOI010000044">
    <property type="protein sequence ID" value="MFD1418658.1"/>
    <property type="molecule type" value="Genomic_DNA"/>
</dbReference>
<keyword evidence="2" id="KW-1185">Reference proteome</keyword>
<organism evidence="1 2">
    <name type="scientific">Companilactobacillus keshanensis</name>
    <dbReference type="NCBI Taxonomy" id="2486003"/>
    <lineage>
        <taxon>Bacteria</taxon>
        <taxon>Bacillati</taxon>
        <taxon>Bacillota</taxon>
        <taxon>Bacilli</taxon>
        <taxon>Lactobacillales</taxon>
        <taxon>Lactobacillaceae</taxon>
        <taxon>Companilactobacillus</taxon>
    </lineage>
</organism>
<evidence type="ECO:0000313" key="1">
    <source>
        <dbReference type="EMBL" id="MFD1418658.1"/>
    </source>
</evidence>
<dbReference type="Proteomes" id="UP001597251">
    <property type="component" value="Unassembled WGS sequence"/>
</dbReference>
<dbReference type="Gene3D" id="2.60.120.200">
    <property type="match status" value="1"/>
</dbReference>
<gene>
    <name evidence="1" type="ORF">ACFQ42_07885</name>
</gene>
<protein>
    <recommendedName>
        <fullName evidence="3">Cell surface protein</fullName>
    </recommendedName>
</protein>
<reference evidence="2" key="1">
    <citation type="journal article" date="2019" name="Int. J. Syst. Evol. Microbiol.">
        <title>The Global Catalogue of Microorganisms (GCM) 10K type strain sequencing project: providing services to taxonomists for standard genome sequencing and annotation.</title>
        <authorList>
            <consortium name="The Broad Institute Genomics Platform"/>
            <consortium name="The Broad Institute Genome Sequencing Center for Infectious Disease"/>
            <person name="Wu L."/>
            <person name="Ma J."/>
        </authorList>
    </citation>
    <scope>NUCLEOTIDE SEQUENCE [LARGE SCALE GENOMIC DNA]</scope>
    <source>
        <strain evidence="2">CCM 8936</strain>
    </source>
</reference>
<comment type="caution">
    <text evidence="1">The sequence shown here is derived from an EMBL/GenBank/DDBJ whole genome shotgun (WGS) entry which is preliminary data.</text>
</comment>